<feature type="compositionally biased region" description="Basic and acidic residues" evidence="1">
    <location>
        <begin position="149"/>
        <end position="168"/>
    </location>
</feature>
<evidence type="ECO:0000313" key="3">
    <source>
        <dbReference type="Proteomes" id="UP000002139"/>
    </source>
</evidence>
<dbReference type="EMBL" id="AM746676">
    <property type="protein sequence ID" value="CAN96868.1"/>
    <property type="molecule type" value="Genomic_DNA"/>
</dbReference>
<organism evidence="2 3">
    <name type="scientific">Sorangium cellulosum (strain So ce56)</name>
    <name type="common">Polyangium cellulosum (strain So ce56)</name>
    <dbReference type="NCBI Taxonomy" id="448385"/>
    <lineage>
        <taxon>Bacteria</taxon>
        <taxon>Pseudomonadati</taxon>
        <taxon>Myxococcota</taxon>
        <taxon>Polyangia</taxon>
        <taxon>Polyangiales</taxon>
        <taxon>Polyangiaceae</taxon>
        <taxon>Sorangium</taxon>
    </lineage>
</organism>
<dbReference type="Proteomes" id="UP000002139">
    <property type="component" value="Chromosome"/>
</dbReference>
<feature type="region of interest" description="Disordered" evidence="1">
    <location>
        <begin position="35"/>
        <end position="77"/>
    </location>
</feature>
<dbReference type="HOGENOM" id="CLU_1106551_0_0_7"/>
<feature type="region of interest" description="Disordered" evidence="1">
    <location>
        <begin position="149"/>
        <end position="217"/>
    </location>
</feature>
<sequence>MLWVGPRTSVLQVTVGAIASVGLAYWLRQINAERSGSSRPRVNPSSGRRCRSRSTQGCAPARPAGCVSATRTSSGQPSATACSVRLYCRCADSGWCRTCAGWDCCTYTIANRSGWRGAILNEANAAPSRRSAVPALIVHLHGTRRGAQRFEHHRAEEREQPASTERGETVPARRQGQQQARMRRFATVRHRELDPTDRDGSPRGIVPPETPVDDERSPETVAVFVVSACFAAEGGFGVAQRGALFRRIAPG</sequence>
<keyword evidence="3" id="KW-1185">Reference proteome</keyword>
<evidence type="ECO:0000256" key="1">
    <source>
        <dbReference type="SAM" id="MobiDB-lite"/>
    </source>
</evidence>
<gene>
    <name evidence="2" type="ordered locus">sce6699</name>
</gene>
<reference evidence="2 3" key="1">
    <citation type="journal article" date="2007" name="Nat. Biotechnol.">
        <title>Complete genome sequence of the myxobacterium Sorangium cellulosum.</title>
        <authorList>
            <person name="Schneiker S."/>
            <person name="Perlova O."/>
            <person name="Kaiser O."/>
            <person name="Gerth K."/>
            <person name="Alici A."/>
            <person name="Altmeyer M.O."/>
            <person name="Bartels D."/>
            <person name="Bekel T."/>
            <person name="Beyer S."/>
            <person name="Bode E."/>
            <person name="Bode H.B."/>
            <person name="Bolten C.J."/>
            <person name="Choudhuri J.V."/>
            <person name="Doss S."/>
            <person name="Elnakady Y.A."/>
            <person name="Frank B."/>
            <person name="Gaigalat L."/>
            <person name="Goesmann A."/>
            <person name="Groeger C."/>
            <person name="Gross F."/>
            <person name="Jelsbak L."/>
            <person name="Jelsbak L."/>
            <person name="Kalinowski J."/>
            <person name="Kegler C."/>
            <person name="Knauber T."/>
            <person name="Konietzny S."/>
            <person name="Kopp M."/>
            <person name="Krause L."/>
            <person name="Krug D."/>
            <person name="Linke B."/>
            <person name="Mahmud T."/>
            <person name="Martinez-Arias R."/>
            <person name="McHardy A.C."/>
            <person name="Merai M."/>
            <person name="Meyer F."/>
            <person name="Mormann S."/>
            <person name="Munoz-Dorado J."/>
            <person name="Perez J."/>
            <person name="Pradella S."/>
            <person name="Rachid S."/>
            <person name="Raddatz G."/>
            <person name="Rosenau F."/>
            <person name="Rueckert C."/>
            <person name="Sasse F."/>
            <person name="Scharfe M."/>
            <person name="Schuster S.C."/>
            <person name="Suen G."/>
            <person name="Treuner-Lange A."/>
            <person name="Velicer G.J."/>
            <person name="Vorholter F.-J."/>
            <person name="Weissman K.J."/>
            <person name="Welch R.D."/>
            <person name="Wenzel S.C."/>
            <person name="Whitworth D.E."/>
            <person name="Wilhelm S."/>
            <person name="Wittmann C."/>
            <person name="Bloecker H."/>
            <person name="Puehler A."/>
            <person name="Mueller R."/>
        </authorList>
    </citation>
    <scope>NUCLEOTIDE SEQUENCE [LARGE SCALE GENOMIC DNA]</scope>
    <source>
        <strain evidence="3">So ce56</strain>
    </source>
</reference>
<feature type="compositionally biased region" description="Basic and acidic residues" evidence="1">
    <location>
        <begin position="189"/>
        <end position="201"/>
    </location>
</feature>
<dbReference type="AlphaFoldDB" id="A9GSX2"/>
<accession>A9GSX2</accession>
<dbReference type="KEGG" id="scl:sce6699"/>
<proteinExistence type="predicted"/>
<protein>
    <submittedName>
        <fullName evidence="2">Uncharacterized protein</fullName>
    </submittedName>
</protein>
<feature type="compositionally biased region" description="Polar residues" evidence="1">
    <location>
        <begin position="35"/>
        <end position="46"/>
    </location>
</feature>
<name>A9GSX2_SORC5</name>
<evidence type="ECO:0000313" key="2">
    <source>
        <dbReference type="EMBL" id="CAN96868.1"/>
    </source>
</evidence>